<sequence length="48" mass="5531">MSLKFKLLENRVTQLEKEVCRLYKAVQVIAKETKVDLTETNELLGIPP</sequence>
<dbReference type="EMBL" id="BARU01034038">
    <property type="protein sequence ID" value="GAH61811.1"/>
    <property type="molecule type" value="Genomic_DNA"/>
</dbReference>
<organism evidence="1">
    <name type="scientific">marine sediment metagenome</name>
    <dbReference type="NCBI Taxonomy" id="412755"/>
    <lineage>
        <taxon>unclassified sequences</taxon>
        <taxon>metagenomes</taxon>
        <taxon>ecological metagenomes</taxon>
    </lineage>
</organism>
<reference evidence="1" key="1">
    <citation type="journal article" date="2014" name="Front. Microbiol.">
        <title>High frequency of phylogenetically diverse reductive dehalogenase-homologous genes in deep subseafloor sedimentary metagenomes.</title>
        <authorList>
            <person name="Kawai M."/>
            <person name="Futagami T."/>
            <person name="Toyoda A."/>
            <person name="Takaki Y."/>
            <person name="Nishi S."/>
            <person name="Hori S."/>
            <person name="Arai W."/>
            <person name="Tsubouchi T."/>
            <person name="Morono Y."/>
            <person name="Uchiyama I."/>
            <person name="Ito T."/>
            <person name="Fujiyama A."/>
            <person name="Inagaki F."/>
            <person name="Takami H."/>
        </authorList>
    </citation>
    <scope>NUCLEOTIDE SEQUENCE</scope>
    <source>
        <strain evidence="1">Expedition CK06-06</strain>
    </source>
</reference>
<evidence type="ECO:0000313" key="1">
    <source>
        <dbReference type="EMBL" id="GAH61811.1"/>
    </source>
</evidence>
<dbReference type="AlphaFoldDB" id="X1GV53"/>
<comment type="caution">
    <text evidence="1">The sequence shown here is derived from an EMBL/GenBank/DDBJ whole genome shotgun (WGS) entry which is preliminary data.</text>
</comment>
<proteinExistence type="predicted"/>
<accession>X1GV53</accession>
<gene>
    <name evidence="1" type="ORF">S03H2_53473</name>
</gene>
<protein>
    <submittedName>
        <fullName evidence="1">Uncharacterized protein</fullName>
    </submittedName>
</protein>
<feature type="non-terminal residue" evidence="1">
    <location>
        <position position="48"/>
    </location>
</feature>
<name>X1GV53_9ZZZZ</name>